<feature type="compositionally biased region" description="Basic residues" evidence="2">
    <location>
        <begin position="164"/>
        <end position="179"/>
    </location>
</feature>
<evidence type="ECO:0000256" key="1">
    <source>
        <dbReference type="SAM" id="Coils"/>
    </source>
</evidence>
<comment type="caution">
    <text evidence="3">The sequence shown here is derived from an EMBL/GenBank/DDBJ whole genome shotgun (WGS) entry which is preliminary data.</text>
</comment>
<dbReference type="InterPro" id="IPR057006">
    <property type="entry name" value="Phage_TAC_19"/>
</dbReference>
<reference evidence="3 4" key="1">
    <citation type="submission" date="2021-05" db="EMBL/GenBank/DDBJ databases">
        <title>Staphylococcus fleurettii isolated from lake water in First Nation community in Manitoba, Canada.</title>
        <authorList>
            <person name="Bashar S."/>
            <person name="Murdock A."/>
            <person name="Patidar R."/>
            <person name="Golding G."/>
            <person name="Farenhorst A."/>
            <person name="Kumar A."/>
        </authorList>
    </citation>
    <scope>NUCLEOTIDE SEQUENCE [LARGE SCALE GENOMIC DNA]</scope>
    <source>
        <strain evidence="3 4">SF002</strain>
    </source>
</reference>
<organism evidence="3 4">
    <name type="scientific">Mammaliicoccus fleurettii</name>
    <dbReference type="NCBI Taxonomy" id="150056"/>
    <lineage>
        <taxon>Bacteria</taxon>
        <taxon>Bacillati</taxon>
        <taxon>Bacillota</taxon>
        <taxon>Bacilli</taxon>
        <taxon>Bacillales</taxon>
        <taxon>Staphylococcaceae</taxon>
        <taxon>Mammaliicoccus</taxon>
    </lineage>
</organism>
<proteinExistence type="predicted"/>
<evidence type="ECO:0000256" key="2">
    <source>
        <dbReference type="SAM" id="MobiDB-lite"/>
    </source>
</evidence>
<dbReference type="EMBL" id="JAGXBM010000001">
    <property type="protein sequence ID" value="MBS3696026.1"/>
    <property type="molecule type" value="Genomic_DNA"/>
</dbReference>
<accession>A0ABS5MK47</accession>
<dbReference type="Pfam" id="PF23857">
    <property type="entry name" value="Phage_TAC_19"/>
    <property type="match status" value="1"/>
</dbReference>
<protein>
    <submittedName>
        <fullName evidence="3">Uncharacterized protein</fullName>
    </submittedName>
</protein>
<dbReference type="RefSeq" id="WP_203153416.1">
    <property type="nucleotide sequence ID" value="NZ_JAEPSA010000003.1"/>
</dbReference>
<keyword evidence="1" id="KW-0175">Coiled coil</keyword>
<evidence type="ECO:0000313" key="3">
    <source>
        <dbReference type="EMBL" id="MBS3696026.1"/>
    </source>
</evidence>
<gene>
    <name evidence="3" type="ORF">JJQ58_00850</name>
</gene>
<name>A0ABS5MK47_9STAP</name>
<keyword evidence="4" id="KW-1185">Reference proteome</keyword>
<feature type="coiled-coil region" evidence="1">
    <location>
        <begin position="45"/>
        <end position="111"/>
    </location>
</feature>
<sequence length="179" mass="20603">MAKVELIIDGNKKVFRKSKLTLGNLRQQAKYEEKIQSIDEGFYELQKLIRDNKELIKKSEVIEEKMNATEDEEELETLQNELDALEETEEFKKMESEVNQLKERTSEKQVDTDEMYDDFAELLVTVFDNQFTIDQVFDGLEVEGSLVETYNKIFSDGNSTGKPATKKKATATKAKAQAK</sequence>
<dbReference type="Proteomes" id="UP000681586">
    <property type="component" value="Unassembled WGS sequence"/>
</dbReference>
<feature type="region of interest" description="Disordered" evidence="2">
    <location>
        <begin position="156"/>
        <end position="179"/>
    </location>
</feature>
<evidence type="ECO:0000313" key="4">
    <source>
        <dbReference type="Proteomes" id="UP000681586"/>
    </source>
</evidence>